<dbReference type="HOGENOM" id="CLU_000604_1_22_7"/>
<proteinExistence type="predicted"/>
<dbReference type="InterPro" id="IPR027417">
    <property type="entry name" value="P-loop_NTPase"/>
</dbReference>
<dbReference type="PROSITE" id="PS50893">
    <property type="entry name" value="ABC_TRANSPORTER_2"/>
    <property type="match status" value="1"/>
</dbReference>
<keyword evidence="2" id="KW-0547">Nucleotide-binding</keyword>
<evidence type="ECO:0000256" key="1">
    <source>
        <dbReference type="ARBA" id="ARBA00022448"/>
    </source>
</evidence>
<evidence type="ECO:0000259" key="5">
    <source>
        <dbReference type="PROSITE" id="PS50893"/>
    </source>
</evidence>
<dbReference type="Gene3D" id="3.40.50.300">
    <property type="entry name" value="P-loop containing nucleotide triphosphate hydrolases"/>
    <property type="match status" value="1"/>
</dbReference>
<dbReference type="KEGG" id="ade:Adeh_3997"/>
<evidence type="ECO:0000313" key="6">
    <source>
        <dbReference type="EMBL" id="ABC83761.1"/>
    </source>
</evidence>
<sequence>MWRELAARLIRRPRADDGGGLLVPSRARPGRPKIDVARVGHRFANEVVALQDVNIAVHAGEFVCLLGPSGCGKTTLLYALAGHLAPSGGRISIDGVEVKGPGPERLLVFQEPALFPWLTVRQNLVFALRASGIRRGEAARRAQAFVAMVGLAGFEDALPHELSGGMRMRVQLARALALDPAVLLMDEPFAALDAQTRGQMQQHLQRIWMRDRKTVVFVTHDVREALVLGDRVVVMAARPGRVLEDLEVRLPRPRDPDDPALVELSRRIREELRRADETGRRTARAEEERDARAAPGGGVPAGRAADLGARG</sequence>
<dbReference type="eggNOG" id="COG1116">
    <property type="taxonomic scope" value="Bacteria"/>
</dbReference>
<dbReference type="PROSITE" id="PS00211">
    <property type="entry name" value="ABC_TRANSPORTER_1"/>
    <property type="match status" value="1"/>
</dbReference>
<protein>
    <submittedName>
        <fullName evidence="6">ABC transporter, ATPase subunit</fullName>
    </submittedName>
</protein>
<evidence type="ECO:0000313" key="7">
    <source>
        <dbReference type="Proteomes" id="UP000001935"/>
    </source>
</evidence>
<dbReference type="GO" id="GO:0005524">
    <property type="term" value="F:ATP binding"/>
    <property type="evidence" value="ECO:0007669"/>
    <property type="project" value="UniProtKB-KW"/>
</dbReference>
<dbReference type="GO" id="GO:0016887">
    <property type="term" value="F:ATP hydrolysis activity"/>
    <property type="evidence" value="ECO:0007669"/>
    <property type="project" value="InterPro"/>
</dbReference>
<name>Q2IGQ4_ANADE</name>
<dbReference type="AlphaFoldDB" id="Q2IGQ4"/>
<dbReference type="EMBL" id="CP000251">
    <property type="protein sequence ID" value="ABC83761.1"/>
    <property type="molecule type" value="Genomic_DNA"/>
</dbReference>
<dbReference type="InterPro" id="IPR050166">
    <property type="entry name" value="ABC_transporter_ATP-bind"/>
</dbReference>
<dbReference type="RefSeq" id="WP_011423043.1">
    <property type="nucleotide sequence ID" value="NC_007760.1"/>
</dbReference>
<dbReference type="InterPro" id="IPR017871">
    <property type="entry name" value="ABC_transporter-like_CS"/>
</dbReference>
<dbReference type="OrthoDB" id="9809450at2"/>
<dbReference type="STRING" id="290397.Adeh_3997"/>
<dbReference type="PANTHER" id="PTHR42788:SF13">
    <property type="entry name" value="ALIPHATIC SULFONATES IMPORT ATP-BINDING PROTEIN SSUB"/>
    <property type="match status" value="1"/>
</dbReference>
<accession>Q2IGQ4</accession>
<evidence type="ECO:0000256" key="3">
    <source>
        <dbReference type="ARBA" id="ARBA00022840"/>
    </source>
</evidence>
<dbReference type="SMART" id="SM00382">
    <property type="entry name" value="AAA"/>
    <property type="match status" value="1"/>
</dbReference>
<dbReference type="InterPro" id="IPR003439">
    <property type="entry name" value="ABC_transporter-like_ATP-bd"/>
</dbReference>
<dbReference type="Pfam" id="PF00005">
    <property type="entry name" value="ABC_tran"/>
    <property type="match status" value="1"/>
</dbReference>
<dbReference type="CDD" id="cd03293">
    <property type="entry name" value="ABC_NrtD_SsuB_transporters"/>
    <property type="match status" value="1"/>
</dbReference>
<dbReference type="PANTHER" id="PTHR42788">
    <property type="entry name" value="TAURINE IMPORT ATP-BINDING PROTEIN-RELATED"/>
    <property type="match status" value="1"/>
</dbReference>
<feature type="region of interest" description="Disordered" evidence="4">
    <location>
        <begin position="272"/>
        <end position="311"/>
    </location>
</feature>
<keyword evidence="1" id="KW-0813">Transport</keyword>
<feature type="compositionally biased region" description="Basic and acidic residues" evidence="4">
    <location>
        <begin position="272"/>
        <end position="292"/>
    </location>
</feature>
<gene>
    <name evidence="6" type="ordered locus">Adeh_3997</name>
</gene>
<dbReference type="InterPro" id="IPR003593">
    <property type="entry name" value="AAA+_ATPase"/>
</dbReference>
<organism evidence="6 7">
    <name type="scientific">Anaeromyxobacter dehalogenans (strain 2CP-C)</name>
    <dbReference type="NCBI Taxonomy" id="290397"/>
    <lineage>
        <taxon>Bacteria</taxon>
        <taxon>Pseudomonadati</taxon>
        <taxon>Myxococcota</taxon>
        <taxon>Myxococcia</taxon>
        <taxon>Myxococcales</taxon>
        <taxon>Cystobacterineae</taxon>
        <taxon>Anaeromyxobacteraceae</taxon>
        <taxon>Anaeromyxobacter</taxon>
    </lineage>
</organism>
<keyword evidence="3" id="KW-0067">ATP-binding</keyword>
<evidence type="ECO:0000256" key="4">
    <source>
        <dbReference type="SAM" id="MobiDB-lite"/>
    </source>
</evidence>
<dbReference type="Proteomes" id="UP000001935">
    <property type="component" value="Chromosome"/>
</dbReference>
<feature type="domain" description="ABC transporter" evidence="5">
    <location>
        <begin position="34"/>
        <end position="262"/>
    </location>
</feature>
<reference evidence="6" key="1">
    <citation type="submission" date="2006-01" db="EMBL/GenBank/DDBJ databases">
        <title>Complete sequence of Anaeromyxobacter dehalogenans 2CP-C.</title>
        <authorList>
            <consortium name="US DOE Joint Genome Institute"/>
            <person name="Copeland A."/>
            <person name="Lucas S."/>
            <person name="Lapidus A."/>
            <person name="Barry K."/>
            <person name="Detter J.C."/>
            <person name="Glavina T."/>
            <person name="Hammon N."/>
            <person name="Israni S."/>
            <person name="Pitluck S."/>
            <person name="Brettin T."/>
            <person name="Bruce D."/>
            <person name="Han C."/>
            <person name="Tapia R."/>
            <person name="Gilna P."/>
            <person name="Kiss H."/>
            <person name="Schmutz J."/>
            <person name="Larimer F."/>
            <person name="Land M."/>
            <person name="Kyrpides N."/>
            <person name="Anderson I."/>
            <person name="Sanford R.A."/>
            <person name="Ritalahti K.M."/>
            <person name="Thomas H.S."/>
            <person name="Kirby J.R."/>
            <person name="Zhulin I.B."/>
            <person name="Loeffler F.E."/>
            <person name="Richardson P."/>
        </authorList>
    </citation>
    <scope>NUCLEOTIDE SEQUENCE</scope>
    <source>
        <strain evidence="6">2CP-C</strain>
    </source>
</reference>
<dbReference type="SUPFAM" id="SSF52540">
    <property type="entry name" value="P-loop containing nucleoside triphosphate hydrolases"/>
    <property type="match status" value="1"/>
</dbReference>
<evidence type="ECO:0000256" key="2">
    <source>
        <dbReference type="ARBA" id="ARBA00022741"/>
    </source>
</evidence>